<gene>
    <name evidence="1" type="ORF">ZT3D7_G11635</name>
</gene>
<dbReference type="EMBL" id="LT853707">
    <property type="protein sequence ID" value="SMQ56480.1"/>
    <property type="molecule type" value="Genomic_DNA"/>
</dbReference>
<keyword evidence="2" id="KW-1185">Reference proteome</keyword>
<sequence>MGYTLFSSAQFSSATGVSSYINKIKNIQQRITAAGGDLNDTQLIVKLLEHLPGEYRDFIRTWEQCASIPNIPRDLNTLQA</sequence>
<organism evidence="1 2">
    <name type="scientific">Zymoseptoria tritici (strain ST99CH_3D7)</name>
    <dbReference type="NCBI Taxonomy" id="1276538"/>
    <lineage>
        <taxon>Eukaryota</taxon>
        <taxon>Fungi</taxon>
        <taxon>Dikarya</taxon>
        <taxon>Ascomycota</taxon>
        <taxon>Pezizomycotina</taxon>
        <taxon>Dothideomycetes</taxon>
        <taxon>Dothideomycetidae</taxon>
        <taxon>Mycosphaerellales</taxon>
        <taxon>Mycosphaerellaceae</taxon>
        <taxon>Zymoseptoria</taxon>
    </lineage>
</organism>
<dbReference type="Proteomes" id="UP000215127">
    <property type="component" value="Chromosome 19"/>
</dbReference>
<evidence type="ECO:0000313" key="1">
    <source>
        <dbReference type="EMBL" id="SMQ56480.1"/>
    </source>
</evidence>
<evidence type="ECO:0000313" key="2">
    <source>
        <dbReference type="Proteomes" id="UP000215127"/>
    </source>
</evidence>
<proteinExistence type="predicted"/>
<accession>A0A1X7SA92</accession>
<dbReference type="Pfam" id="PF14223">
    <property type="entry name" value="Retrotran_gag_2"/>
    <property type="match status" value="1"/>
</dbReference>
<reference evidence="1 2" key="1">
    <citation type="submission" date="2016-06" db="EMBL/GenBank/DDBJ databases">
        <authorList>
            <person name="Kjaerup R.B."/>
            <person name="Dalgaard T.S."/>
            <person name="Juul-Madsen H.R."/>
        </authorList>
    </citation>
    <scope>NUCLEOTIDE SEQUENCE [LARGE SCALE GENOMIC DNA]</scope>
</reference>
<name>A0A1X7SA92_ZYMT9</name>
<dbReference type="AlphaFoldDB" id="A0A1X7SA92"/>
<protein>
    <submittedName>
        <fullName evidence="1">Uncharacterized protein</fullName>
    </submittedName>
</protein>